<protein>
    <recommendedName>
        <fullName evidence="3">Phage protein</fullName>
    </recommendedName>
</protein>
<proteinExistence type="predicted"/>
<dbReference type="Proteomes" id="UP000203816">
    <property type="component" value="Segment"/>
</dbReference>
<evidence type="ECO:0000313" key="2">
    <source>
        <dbReference type="Proteomes" id="UP000203816"/>
    </source>
</evidence>
<dbReference type="OrthoDB" id="19390at10239"/>
<dbReference type="GeneID" id="29059365"/>
<dbReference type="RefSeq" id="YP_009280072.1">
    <property type="nucleotide sequence ID" value="NC_031020.1"/>
</dbReference>
<dbReference type="EMBL" id="KX078569">
    <property type="protein sequence ID" value="ANM46543.1"/>
    <property type="molecule type" value="Genomic_DNA"/>
</dbReference>
<accession>A0A192YAM2</accession>
<dbReference type="KEGG" id="vg:29059365"/>
<evidence type="ECO:0000313" key="1">
    <source>
        <dbReference type="EMBL" id="ANM46543.1"/>
    </source>
</evidence>
<keyword evidence="2" id="KW-1185">Reference proteome</keyword>
<reference evidence="1 2" key="1">
    <citation type="submission" date="2016-04" db="EMBL/GenBank/DDBJ databases">
        <title>Comparative genomics of Morganella phages MP1 and MP2 define new clades among the T4 and T7-like Viruses.</title>
        <authorList>
            <person name="Pinto G."/>
            <person name="Oliveira A."/>
            <person name="Malgorzata L."/>
            <person name="Kropinski A."/>
            <person name="Azeredo J."/>
        </authorList>
    </citation>
    <scope>NUCLEOTIDE SEQUENCE [LARGE SCALE GENOMIC DNA]</scope>
</reference>
<gene>
    <name evidence="1" type="ORF">MP1_gp0214</name>
</gene>
<sequence length="121" mass="14217">MTTINLNTTIKTYDHDGFKRIEIQEKIWYVSKEEFELVGCMTPEGPSDDFSWKIILTNWCTGSVYELKQIIVGRQESYEYEDEDFYDSGIVYVTGRSCADRLIEKIIKVGKVNLENWKKIK</sequence>
<name>A0A192YAM2_9CAUD</name>
<organism evidence="1 2">
    <name type="scientific">Morganella phage vB_MmoM_MP1</name>
    <dbReference type="NCBI Taxonomy" id="1852628"/>
    <lineage>
        <taxon>Viruses</taxon>
        <taxon>Duplodnaviria</taxon>
        <taxon>Heunggongvirae</taxon>
        <taxon>Uroviricota</taxon>
        <taxon>Caudoviricetes</taxon>
        <taxon>Pantevenvirales</taxon>
        <taxon>Straboviridae</taxon>
        <taxon>Gualtarvirus</taxon>
        <taxon>Gualtarvirus mp1</taxon>
    </lineage>
</organism>
<evidence type="ECO:0008006" key="3">
    <source>
        <dbReference type="Google" id="ProtNLM"/>
    </source>
</evidence>
<dbReference type="InterPro" id="IPR009258">
    <property type="entry name" value="Phage_T4_Gp30.8"/>
</dbReference>
<dbReference type="Pfam" id="PF06019">
    <property type="entry name" value="Phage_30_8"/>
    <property type="match status" value="1"/>
</dbReference>